<dbReference type="PROSITE" id="PS51257">
    <property type="entry name" value="PROKAR_LIPOPROTEIN"/>
    <property type="match status" value="1"/>
</dbReference>
<evidence type="ECO:0000313" key="2">
    <source>
        <dbReference type="Proteomes" id="UP000189796"/>
    </source>
</evidence>
<sequence>MKSLPTGYSASLAWTASGCGANRLQAPPSFRGDAKHRTRNLEIPGLRFAHPGMTARRGYRTTPEMNPALRRGGLISFFRKQCASLPT</sequence>
<protein>
    <submittedName>
        <fullName evidence="1">Uncharacterized protein</fullName>
    </submittedName>
</protein>
<dbReference type="EMBL" id="LT670817">
    <property type="protein sequence ID" value="SHG13869.1"/>
    <property type="molecule type" value="Genomic_DNA"/>
</dbReference>
<reference evidence="1 2" key="1">
    <citation type="submission" date="2016-11" db="EMBL/GenBank/DDBJ databases">
        <authorList>
            <person name="Jaros S."/>
            <person name="Januszkiewicz K."/>
            <person name="Wedrychowicz H."/>
        </authorList>
    </citation>
    <scope>NUCLEOTIDE SEQUENCE [LARGE SCALE GENOMIC DNA]</scope>
    <source>
        <strain evidence="1 2">GAS138</strain>
    </source>
</reference>
<dbReference type="Proteomes" id="UP000189796">
    <property type="component" value="Chromosome I"/>
</dbReference>
<accession>A0A1M5HD00</accession>
<name>A0A1M5HD00_9BRAD</name>
<proteinExistence type="predicted"/>
<organism evidence="1 2">
    <name type="scientific">Bradyrhizobium erythrophlei</name>
    <dbReference type="NCBI Taxonomy" id="1437360"/>
    <lineage>
        <taxon>Bacteria</taxon>
        <taxon>Pseudomonadati</taxon>
        <taxon>Pseudomonadota</taxon>
        <taxon>Alphaproteobacteria</taxon>
        <taxon>Hyphomicrobiales</taxon>
        <taxon>Nitrobacteraceae</taxon>
        <taxon>Bradyrhizobium</taxon>
    </lineage>
</organism>
<gene>
    <name evidence="1" type="ORF">SAMN05443248_0426</name>
</gene>
<evidence type="ECO:0000313" key="1">
    <source>
        <dbReference type="EMBL" id="SHG13869.1"/>
    </source>
</evidence>
<dbReference type="AlphaFoldDB" id="A0A1M5HD00"/>